<dbReference type="SMART" id="SM00835">
    <property type="entry name" value="Cupin_1"/>
    <property type="match status" value="1"/>
</dbReference>
<name>A0ABQ5TNE3_9BACI</name>
<sequence length="336" mass="38420">MAGLSPMEFYSNPNRQYFLDVNQERLFTRNDNNYINRLGRDVLDTLGDVSMLDIYLSNGRVVEPHYHPNAAELVYCITGSVVVSFINPFTNERKDITITPGEVANIPKGWWHWEEASEDQTHLLAIFDAPYPQYILGSDILTKTPVEVMAHTYCLDPDTFSEAIAPIGNQSIVIGPTDACIQNRDNRNSGIAEQETNPEREVSNPEDHVDQPIYQQNLPQYTPAHIQPLGNPTQQSNSFPNQSHDWENQQYQGQPEIQSNWHPKQQPYLLYPQMNQVGTNLNFHPQQTMYPNNSVAQSHLINEYPQQPRNYDRPVNNFNGGPVYYYPNPNGNNDSV</sequence>
<dbReference type="InterPro" id="IPR001929">
    <property type="entry name" value="Germin"/>
</dbReference>
<evidence type="ECO:0000256" key="2">
    <source>
        <dbReference type="ARBA" id="ARBA00007456"/>
    </source>
</evidence>
<dbReference type="SUPFAM" id="SSF51182">
    <property type="entry name" value="RmlC-like cupins"/>
    <property type="match status" value="1"/>
</dbReference>
<accession>A0ABQ5TNE3</accession>
<feature type="compositionally biased region" description="Basic and acidic residues" evidence="5">
    <location>
        <begin position="197"/>
        <end position="207"/>
    </location>
</feature>
<keyword evidence="3" id="KW-0964">Secreted</keyword>
<feature type="domain" description="Cupin type-1" evidence="6">
    <location>
        <begin position="17"/>
        <end position="161"/>
    </location>
</feature>
<dbReference type="InterPro" id="IPR006045">
    <property type="entry name" value="Cupin_1"/>
</dbReference>
<dbReference type="CDD" id="cd20306">
    <property type="entry name" value="cupin_OxDC-like"/>
    <property type="match status" value="1"/>
</dbReference>
<dbReference type="InterPro" id="IPR014710">
    <property type="entry name" value="RmlC-like_jellyroll"/>
</dbReference>
<comment type="caution">
    <text evidence="7">The sequence shown here is derived from an EMBL/GenBank/DDBJ whole genome shotgun (WGS) entry which is preliminary data.</text>
</comment>
<keyword evidence="4" id="KW-0464">Manganese</keyword>
<proteinExistence type="inferred from homology"/>
<dbReference type="PRINTS" id="PR00325">
    <property type="entry name" value="GERMIN"/>
</dbReference>
<evidence type="ECO:0000256" key="5">
    <source>
        <dbReference type="SAM" id="MobiDB-lite"/>
    </source>
</evidence>
<evidence type="ECO:0000256" key="4">
    <source>
        <dbReference type="ARBA" id="ARBA00023211"/>
    </source>
</evidence>
<evidence type="ECO:0000313" key="8">
    <source>
        <dbReference type="Proteomes" id="UP001275436"/>
    </source>
</evidence>
<feature type="region of interest" description="Disordered" evidence="5">
    <location>
        <begin position="187"/>
        <end position="207"/>
    </location>
</feature>
<dbReference type="InterPro" id="IPR011051">
    <property type="entry name" value="RmlC_Cupin_sf"/>
</dbReference>
<dbReference type="Gene3D" id="2.60.120.10">
    <property type="entry name" value="Jelly Rolls"/>
    <property type="match status" value="1"/>
</dbReference>
<evidence type="ECO:0000256" key="3">
    <source>
        <dbReference type="ARBA" id="ARBA00022525"/>
    </source>
</evidence>
<evidence type="ECO:0000313" key="7">
    <source>
        <dbReference type="EMBL" id="GLO67590.1"/>
    </source>
</evidence>
<evidence type="ECO:0000256" key="1">
    <source>
        <dbReference type="ARBA" id="ARBA00004613"/>
    </source>
</evidence>
<feature type="region of interest" description="Disordered" evidence="5">
    <location>
        <begin position="222"/>
        <end position="249"/>
    </location>
</feature>
<evidence type="ECO:0000259" key="6">
    <source>
        <dbReference type="SMART" id="SM00835"/>
    </source>
</evidence>
<keyword evidence="8" id="KW-1185">Reference proteome</keyword>
<dbReference type="EMBL" id="BSKO01000001">
    <property type="protein sequence ID" value="GLO67590.1"/>
    <property type="molecule type" value="Genomic_DNA"/>
</dbReference>
<comment type="similarity">
    <text evidence="2">Belongs to the germin family.</text>
</comment>
<comment type="subcellular location">
    <subcellularLocation>
        <location evidence="1">Secreted</location>
    </subcellularLocation>
</comment>
<feature type="compositionally biased region" description="Polar residues" evidence="5">
    <location>
        <begin position="230"/>
        <end position="249"/>
    </location>
</feature>
<organism evidence="7 8">
    <name type="scientific">Oceanobacillus kimchii</name>
    <dbReference type="NCBI Taxonomy" id="746691"/>
    <lineage>
        <taxon>Bacteria</taxon>
        <taxon>Bacillati</taxon>
        <taxon>Bacillota</taxon>
        <taxon>Bacilli</taxon>
        <taxon>Bacillales</taxon>
        <taxon>Bacillaceae</taxon>
        <taxon>Oceanobacillus</taxon>
    </lineage>
</organism>
<reference evidence="7 8" key="1">
    <citation type="submission" date="2023-02" db="EMBL/GenBank/DDBJ databases">
        <title>Oceanobacillus kimchii IFOP_LL358 isolated form Alexandrium catenella lab strain.</title>
        <authorList>
            <person name="Gajardo G."/>
            <person name="Ueki S."/>
            <person name="Maruyama F."/>
        </authorList>
    </citation>
    <scope>NUCLEOTIDE SEQUENCE [LARGE SCALE GENOMIC DNA]</scope>
    <source>
        <strain evidence="7 8">IFOP_LL358</strain>
    </source>
</reference>
<gene>
    <name evidence="7" type="ORF">MACH08_33740</name>
</gene>
<dbReference type="Proteomes" id="UP001275436">
    <property type="component" value="Unassembled WGS sequence"/>
</dbReference>
<dbReference type="Pfam" id="PF00190">
    <property type="entry name" value="Cupin_1"/>
    <property type="match status" value="1"/>
</dbReference>
<protein>
    <recommendedName>
        <fullName evidence="6">Cupin type-1 domain-containing protein</fullName>
    </recommendedName>
</protein>